<feature type="region of interest" description="Disordered" evidence="1">
    <location>
        <begin position="93"/>
        <end position="112"/>
    </location>
</feature>
<reference evidence="4" key="1">
    <citation type="journal article" date="2019" name="Int. J. Syst. Evol. Microbiol.">
        <title>The Global Catalogue of Microorganisms (GCM) 10K type strain sequencing project: providing services to taxonomists for standard genome sequencing and annotation.</title>
        <authorList>
            <consortium name="The Broad Institute Genomics Platform"/>
            <consortium name="The Broad Institute Genome Sequencing Center for Infectious Disease"/>
            <person name="Wu L."/>
            <person name="Ma J."/>
        </authorList>
    </citation>
    <scope>NUCLEOTIDE SEQUENCE [LARGE SCALE GENOMIC DNA]</scope>
    <source>
        <strain evidence="4">JCM 16902</strain>
    </source>
</reference>
<dbReference type="SUPFAM" id="SSF50346">
    <property type="entry name" value="PRC-barrel domain"/>
    <property type="match status" value="1"/>
</dbReference>
<dbReference type="Proteomes" id="UP001501074">
    <property type="component" value="Unassembled WGS sequence"/>
</dbReference>
<gene>
    <name evidence="3" type="ORF">GCM10022223_14540</name>
</gene>
<protein>
    <recommendedName>
        <fullName evidence="2">PRC-barrel domain-containing protein</fullName>
    </recommendedName>
</protein>
<dbReference type="InterPro" id="IPR014747">
    <property type="entry name" value="Bac_photo_RC_H_C"/>
</dbReference>
<name>A0ABP6Z822_9ACTN</name>
<dbReference type="Gene3D" id="3.90.50.10">
    <property type="entry name" value="Photosynthetic Reaction Center, subunit H, domain 2"/>
    <property type="match status" value="1"/>
</dbReference>
<sequence length="122" mass="13408">MSTSSNWDPWNYRAEAGVGTGRDLTGLSVQATDGHIGKVDEATYDTDSSYIVVDTGPWIFGKKVLLPAAVIRSVDVEKKDLYVDLTKDQIKESPKFEEGSTSSDTAHRDDVGTYYGKYHNGL</sequence>
<accession>A0ABP6Z822</accession>
<evidence type="ECO:0000313" key="3">
    <source>
        <dbReference type="EMBL" id="GAA3600091.1"/>
    </source>
</evidence>
<dbReference type="Pfam" id="PF05239">
    <property type="entry name" value="PRC"/>
    <property type="match status" value="1"/>
</dbReference>
<dbReference type="InterPro" id="IPR011033">
    <property type="entry name" value="PRC_barrel-like_sf"/>
</dbReference>
<dbReference type="RefSeq" id="WP_231486206.1">
    <property type="nucleotide sequence ID" value="NZ_BAAAZO010000002.1"/>
</dbReference>
<feature type="domain" description="PRC-barrel" evidence="2">
    <location>
        <begin position="21"/>
        <end position="89"/>
    </location>
</feature>
<evidence type="ECO:0000313" key="4">
    <source>
        <dbReference type="Proteomes" id="UP001501074"/>
    </source>
</evidence>
<evidence type="ECO:0000256" key="1">
    <source>
        <dbReference type="SAM" id="MobiDB-lite"/>
    </source>
</evidence>
<organism evidence="3 4">
    <name type="scientific">Kineosporia mesophila</name>
    <dbReference type="NCBI Taxonomy" id="566012"/>
    <lineage>
        <taxon>Bacteria</taxon>
        <taxon>Bacillati</taxon>
        <taxon>Actinomycetota</taxon>
        <taxon>Actinomycetes</taxon>
        <taxon>Kineosporiales</taxon>
        <taxon>Kineosporiaceae</taxon>
        <taxon>Kineosporia</taxon>
    </lineage>
</organism>
<keyword evidence="4" id="KW-1185">Reference proteome</keyword>
<evidence type="ECO:0000259" key="2">
    <source>
        <dbReference type="Pfam" id="PF05239"/>
    </source>
</evidence>
<comment type="caution">
    <text evidence="3">The sequence shown here is derived from an EMBL/GenBank/DDBJ whole genome shotgun (WGS) entry which is preliminary data.</text>
</comment>
<dbReference type="InterPro" id="IPR027275">
    <property type="entry name" value="PRC-brl_dom"/>
</dbReference>
<dbReference type="EMBL" id="BAAAZO010000002">
    <property type="protein sequence ID" value="GAA3600091.1"/>
    <property type="molecule type" value="Genomic_DNA"/>
</dbReference>
<proteinExistence type="predicted"/>